<evidence type="ECO:0000313" key="3">
    <source>
        <dbReference type="EMBL" id="ADJ16429.1"/>
    </source>
</evidence>
<protein>
    <submittedName>
        <fullName evidence="3">Transposase IS4 family protein</fullName>
    </submittedName>
</protein>
<keyword evidence="3" id="KW-0614">Plasmid</keyword>
<dbReference type="EMBL" id="CP002063">
    <property type="protein sequence ID" value="ADJ16429.1"/>
    <property type="molecule type" value="Genomic_DNA"/>
</dbReference>
<evidence type="ECO:0000259" key="2">
    <source>
        <dbReference type="Pfam" id="PF01609"/>
    </source>
</evidence>
<dbReference type="eggNOG" id="arCOG07929">
    <property type="taxonomic scope" value="Archaea"/>
</dbReference>
<evidence type="ECO:0000313" key="4">
    <source>
        <dbReference type="EMBL" id="ADJ17153.1"/>
    </source>
</evidence>
<dbReference type="Proteomes" id="UP000000390">
    <property type="component" value="Plasmid 1"/>
</dbReference>
<dbReference type="EMBL" id="CP002065">
    <property type="protein sequence ID" value="ADJ17153.1"/>
    <property type="molecule type" value="Genomic_DNA"/>
</dbReference>
<dbReference type="PATRIC" id="fig|795797.18.peg.3054"/>
<dbReference type="Proteomes" id="UP000000390">
    <property type="component" value="Plasmid 3"/>
</dbReference>
<geneLocation type="plasmid" evidence="4 6">
    <name>3</name>
</geneLocation>
<dbReference type="GO" id="GO:0006313">
    <property type="term" value="P:DNA transposition"/>
    <property type="evidence" value="ECO:0007669"/>
    <property type="project" value="InterPro"/>
</dbReference>
<evidence type="ECO:0000313" key="5">
    <source>
        <dbReference type="EMBL" id="ELY41152.1"/>
    </source>
</evidence>
<organism evidence="3 6">
    <name type="scientific">Halalkalicoccus jeotgali (strain DSM 18796 / CECT 7217 / JCM 14584 / KCTC 4019 / B3)</name>
    <dbReference type="NCBI Taxonomy" id="795797"/>
    <lineage>
        <taxon>Archaea</taxon>
        <taxon>Methanobacteriati</taxon>
        <taxon>Methanobacteriota</taxon>
        <taxon>Stenosarchaea group</taxon>
        <taxon>Halobacteria</taxon>
        <taxon>Halobacteriales</taxon>
        <taxon>Halococcaceae</taxon>
        <taxon>Halalkalicoccus</taxon>
    </lineage>
</organism>
<dbReference type="RefSeq" id="WP_008414057.1">
    <property type="nucleotide sequence ID" value="NC_014298.1"/>
</dbReference>
<reference evidence="5 7" key="2">
    <citation type="journal article" date="2014" name="PLoS Genet.">
        <title>Phylogenetically driven sequencing of extremely halophilic archaea reveals strategies for static and dynamic osmo-response.</title>
        <authorList>
            <person name="Becker E.A."/>
            <person name="Seitzer P.M."/>
            <person name="Tritt A."/>
            <person name="Larsen D."/>
            <person name="Krusor M."/>
            <person name="Yao A.I."/>
            <person name="Wu D."/>
            <person name="Madern D."/>
            <person name="Eisen J.A."/>
            <person name="Darling A.E."/>
            <person name="Facciotti M.T."/>
        </authorList>
    </citation>
    <scope>NUCLEOTIDE SEQUENCE [LARGE SCALE GENOMIC DNA]</scope>
    <source>
        <strain evidence="5">B3</strain>
        <strain evidence="7">DSM 18796 / CECT 7217 / JCM 14584 / KCTC 4019 / B3</strain>
    </source>
</reference>
<name>D8JAX6_HALJB</name>
<dbReference type="GeneID" id="9421237"/>
<sequence length="630" mass="72227">MVAAALVADATGYNGRSRFFEDDPDGTGDALDGFVADVTTIAQSQCERAGSYTDIETLVCHLPIDHLTFAAQDSLAPYSGRYPMAIHVRATLLMEINGWDETALHDHLRTHPSLRQNLGFETLPNQSTFWRAWNERFSEKLRDAVRECADSIVRAARACGVSLPDRIDIDEADESDADDPPERQLVAAKTDEVWQQAKPFVTDAFALSRGPNWQIHENAFWEQHAYMGMREDMYARSGPASFSLDTTRERIPTGSTHRYQIGKLSVAEIRSMLRNTTRMLIARARQNGELDGPVFAAIDVTKGFPFTGDLEDHDDDILGYKDGNDYYQWAVLKIVGMDVPLVLDAIPRVRGQSKDEIVEKLLSQTTEMVDIDLVMMDREFDSGPVKDTCEEYGVHFLNPTRIFERSDEAETIAWMYRNGKRFHVTEEETLEGTSTRKQIYLPQRSNSDDDEDDSLSEVWTEMCGEWEFENVDGEPSEGMSFSRLLADIQREEEVEERKQKAKDGDVDTAETVVFETNHPYVTARGTDDQRMEGKEFIHMIERLIRWYRRRWGIENGFKKQKHFMVRTTSTERDYRFFNFAFACVLYNVWRLVDLLVKIAIDGEDLTYKPRVDANQFLTVAKQYYGLDPPD</sequence>
<feature type="region of interest" description="Disordered" evidence="1">
    <location>
        <begin position="428"/>
        <end position="454"/>
    </location>
</feature>
<feature type="domain" description="Transposase IS4-like" evidence="2">
    <location>
        <begin position="344"/>
        <end position="584"/>
    </location>
</feature>
<dbReference type="GO" id="GO:0003677">
    <property type="term" value="F:DNA binding"/>
    <property type="evidence" value="ECO:0007669"/>
    <property type="project" value="InterPro"/>
</dbReference>
<reference evidence="3 6" key="1">
    <citation type="journal article" date="2010" name="J. Bacteriol.">
        <title>Complete genome sequence of Halalkalicoccus jeotgali B3(T), an extremely halophilic archaeon.</title>
        <authorList>
            <person name="Roh S.W."/>
            <person name="Nam Y.D."/>
            <person name="Nam S.H."/>
            <person name="Choi S.H."/>
            <person name="Park H.S."/>
            <person name="Bae J.W."/>
        </authorList>
    </citation>
    <scope>NUCLEOTIDE SEQUENCE [LARGE SCALE GENOMIC DNA]</scope>
    <source>
        <strain evidence="3">B3</strain>
        <strain evidence="6">DSM 18796 / CECT 7217 / JCM 14584 / KCTC 4019 / B3</strain>
        <plasmid evidence="6">1</plasmid>
        <plasmid evidence="6">3</plasmid>
    </source>
</reference>
<dbReference type="KEGG" id="hje:HacjB3_15346"/>
<dbReference type="GO" id="GO:0004803">
    <property type="term" value="F:transposase activity"/>
    <property type="evidence" value="ECO:0007669"/>
    <property type="project" value="InterPro"/>
</dbReference>
<dbReference type="Proteomes" id="UP000011645">
    <property type="component" value="Unassembled WGS sequence"/>
</dbReference>
<dbReference type="AlphaFoldDB" id="D8JAX6"/>
<dbReference type="OrthoDB" id="225944at2157"/>
<dbReference type="Pfam" id="PF01609">
    <property type="entry name" value="DDE_Tnp_1"/>
    <property type="match status" value="1"/>
</dbReference>
<geneLocation type="plasmid" evidence="3 6">
    <name>1</name>
</geneLocation>
<dbReference type="InterPro" id="IPR002559">
    <property type="entry name" value="Transposase_11"/>
</dbReference>
<proteinExistence type="predicted"/>
<evidence type="ECO:0000313" key="7">
    <source>
        <dbReference type="Proteomes" id="UP000011645"/>
    </source>
</evidence>
<evidence type="ECO:0000256" key="1">
    <source>
        <dbReference type="SAM" id="MobiDB-lite"/>
    </source>
</evidence>
<dbReference type="HOGENOM" id="CLU_025426_1_0_2"/>
<evidence type="ECO:0000313" key="6">
    <source>
        <dbReference type="Proteomes" id="UP000000390"/>
    </source>
</evidence>
<dbReference type="KEGG" id="hje:HacjB3_19078"/>
<accession>D8JAX6</accession>
<keyword evidence="7" id="KW-1185">Reference proteome</keyword>
<dbReference type="EMBL" id="AOHV01000006">
    <property type="protein sequence ID" value="ELY41152.1"/>
    <property type="molecule type" value="Genomic_DNA"/>
</dbReference>
<dbReference type="eggNOG" id="arCOG03900">
    <property type="taxonomic scope" value="Archaea"/>
</dbReference>
<gene>
    <name evidence="3" type="ordered locus">HacjB3_15346</name>
    <name evidence="4" type="ordered locus">HacjB3_19078</name>
    <name evidence="5" type="ORF">C497_01902</name>
</gene>